<evidence type="ECO:0000256" key="3">
    <source>
        <dbReference type="ARBA" id="ARBA00022692"/>
    </source>
</evidence>
<dbReference type="AlphaFoldDB" id="A0A7W6K2C3"/>
<keyword evidence="3 6" id="KW-0812">Transmembrane</keyword>
<feature type="transmembrane region" description="Helical" evidence="6">
    <location>
        <begin position="70"/>
        <end position="91"/>
    </location>
</feature>
<organism evidence="7 8">
    <name type="scientific">Allorhizobium borbori</name>
    <dbReference type="NCBI Taxonomy" id="485907"/>
    <lineage>
        <taxon>Bacteria</taxon>
        <taxon>Pseudomonadati</taxon>
        <taxon>Pseudomonadota</taxon>
        <taxon>Alphaproteobacteria</taxon>
        <taxon>Hyphomicrobiales</taxon>
        <taxon>Rhizobiaceae</taxon>
        <taxon>Rhizobium/Agrobacterium group</taxon>
        <taxon>Allorhizobium</taxon>
    </lineage>
</organism>
<proteinExistence type="predicted"/>
<gene>
    <name evidence="7" type="ORF">GGQ66_002442</name>
</gene>
<keyword evidence="5 6" id="KW-0472">Membrane</keyword>
<keyword evidence="4 6" id="KW-1133">Transmembrane helix</keyword>
<dbReference type="GO" id="GO:0015171">
    <property type="term" value="F:amino acid transmembrane transporter activity"/>
    <property type="evidence" value="ECO:0007669"/>
    <property type="project" value="TreeGrafter"/>
</dbReference>
<name>A0A7W6K2C3_9HYPH</name>
<feature type="transmembrane region" description="Helical" evidence="6">
    <location>
        <begin position="154"/>
        <end position="176"/>
    </location>
</feature>
<feature type="transmembrane region" description="Helical" evidence="6">
    <location>
        <begin position="6"/>
        <end position="30"/>
    </location>
</feature>
<evidence type="ECO:0000313" key="8">
    <source>
        <dbReference type="Proteomes" id="UP000584824"/>
    </source>
</evidence>
<evidence type="ECO:0000313" key="7">
    <source>
        <dbReference type="EMBL" id="MBB4103874.1"/>
    </source>
</evidence>
<dbReference type="GO" id="GO:0005886">
    <property type="term" value="C:plasma membrane"/>
    <property type="evidence" value="ECO:0007669"/>
    <property type="project" value="UniProtKB-SubCell"/>
</dbReference>
<comment type="subcellular location">
    <subcellularLocation>
        <location evidence="1">Cell membrane</location>
        <topology evidence="1">Multi-pass membrane protein</topology>
    </subcellularLocation>
</comment>
<evidence type="ECO:0000256" key="5">
    <source>
        <dbReference type="ARBA" id="ARBA00023136"/>
    </source>
</evidence>
<reference evidence="7 8" key="1">
    <citation type="submission" date="2020-08" db="EMBL/GenBank/DDBJ databases">
        <title>Genomic Encyclopedia of Type Strains, Phase IV (KMG-IV): sequencing the most valuable type-strain genomes for metagenomic binning, comparative biology and taxonomic classification.</title>
        <authorList>
            <person name="Goeker M."/>
        </authorList>
    </citation>
    <scope>NUCLEOTIDE SEQUENCE [LARGE SCALE GENOMIC DNA]</scope>
    <source>
        <strain evidence="7 8">DSM 26385</strain>
    </source>
</reference>
<dbReference type="PANTHER" id="PTHR30086">
    <property type="entry name" value="ARGININE EXPORTER PROTEIN ARGO"/>
    <property type="match status" value="1"/>
</dbReference>
<dbReference type="RefSeq" id="WP_370686342.1">
    <property type="nucleotide sequence ID" value="NZ_JACIDU010000009.1"/>
</dbReference>
<feature type="transmembrane region" description="Helical" evidence="6">
    <location>
        <begin position="188"/>
        <end position="206"/>
    </location>
</feature>
<dbReference type="PANTHER" id="PTHR30086:SF20">
    <property type="entry name" value="ARGININE EXPORTER PROTEIN ARGO-RELATED"/>
    <property type="match status" value="1"/>
</dbReference>
<dbReference type="Pfam" id="PF01810">
    <property type="entry name" value="LysE"/>
    <property type="match status" value="1"/>
</dbReference>
<dbReference type="Proteomes" id="UP000584824">
    <property type="component" value="Unassembled WGS sequence"/>
</dbReference>
<feature type="transmembrane region" description="Helical" evidence="6">
    <location>
        <begin position="121"/>
        <end position="142"/>
    </location>
</feature>
<comment type="caution">
    <text evidence="7">The sequence shown here is derived from an EMBL/GenBank/DDBJ whole genome shotgun (WGS) entry which is preliminary data.</text>
</comment>
<keyword evidence="2" id="KW-1003">Cell membrane</keyword>
<sequence length="209" mass="22039">MPLEQIHHLLIVYTAYFIAVASPGPSTMAIMGTAMSQGRASAVTVALGVMTGSLFWAALAAAGLSTLLTGYADALLVIKIAGGLYLIYLAYKSAKSALSADTRQVRTEAPAKRTTLYRKGVLLHLTNPKSVLGWAAIMSLGLRPDAPASTLPAILAGCALLGLTVFVGYALMFSTAIMGRAYQKSRRWIEGTLALVFGYAGLRLLLSKT</sequence>
<dbReference type="InterPro" id="IPR001123">
    <property type="entry name" value="LeuE-type"/>
</dbReference>
<evidence type="ECO:0000256" key="4">
    <source>
        <dbReference type="ARBA" id="ARBA00022989"/>
    </source>
</evidence>
<evidence type="ECO:0000256" key="6">
    <source>
        <dbReference type="SAM" id="Phobius"/>
    </source>
</evidence>
<feature type="transmembrane region" description="Helical" evidence="6">
    <location>
        <begin position="42"/>
        <end position="64"/>
    </location>
</feature>
<accession>A0A7W6K2C3</accession>
<evidence type="ECO:0000256" key="2">
    <source>
        <dbReference type="ARBA" id="ARBA00022475"/>
    </source>
</evidence>
<keyword evidence="8" id="KW-1185">Reference proteome</keyword>
<protein>
    <submittedName>
        <fullName evidence="7">Threonine/homoserine/homoserine lactone efflux protein</fullName>
    </submittedName>
</protein>
<dbReference type="EMBL" id="JACIDU010000009">
    <property type="protein sequence ID" value="MBB4103874.1"/>
    <property type="molecule type" value="Genomic_DNA"/>
</dbReference>
<evidence type="ECO:0000256" key="1">
    <source>
        <dbReference type="ARBA" id="ARBA00004651"/>
    </source>
</evidence>